<dbReference type="RefSeq" id="WP_076456560.1">
    <property type="nucleotide sequence ID" value="NZ_FTOB01000006.1"/>
</dbReference>
<sequence>MIFDSDGSTTIVFQENTTLSVFLKNLKDAYPKIKNDNIIVNLFSFSKLKADDVLEFLQISEEHRKSKKSFVLVTDKVSYEEVPDKIIVVPTVQEAHDIIEMEEIERDLDL</sequence>
<accession>A0ABY1KZR4</accession>
<reference evidence="1 2" key="1">
    <citation type="submission" date="2017-01" db="EMBL/GenBank/DDBJ databases">
        <authorList>
            <person name="Varghese N."/>
            <person name="Submissions S."/>
        </authorList>
    </citation>
    <scope>NUCLEOTIDE SEQUENCE [LARGE SCALE GENOMIC DNA]</scope>
    <source>
        <strain evidence="1 2">DSM 2061</strain>
    </source>
</reference>
<dbReference type="EMBL" id="FTOB01000006">
    <property type="protein sequence ID" value="SIS98354.1"/>
    <property type="molecule type" value="Genomic_DNA"/>
</dbReference>
<evidence type="ECO:0000313" key="1">
    <source>
        <dbReference type="EMBL" id="SIS98354.1"/>
    </source>
</evidence>
<name>A0ABY1KZR4_9FLAO</name>
<proteinExistence type="predicted"/>
<keyword evidence="2" id="KW-1185">Reference proteome</keyword>
<protein>
    <submittedName>
        <fullName evidence="1">Uncharacterized protein</fullName>
    </submittedName>
</protein>
<dbReference type="Proteomes" id="UP000185728">
    <property type="component" value="Unassembled WGS sequence"/>
</dbReference>
<evidence type="ECO:0000313" key="2">
    <source>
        <dbReference type="Proteomes" id="UP000185728"/>
    </source>
</evidence>
<organism evidence="1 2">
    <name type="scientific">Zobellia uliginosa</name>
    <dbReference type="NCBI Taxonomy" id="143224"/>
    <lineage>
        <taxon>Bacteria</taxon>
        <taxon>Pseudomonadati</taxon>
        <taxon>Bacteroidota</taxon>
        <taxon>Flavobacteriia</taxon>
        <taxon>Flavobacteriales</taxon>
        <taxon>Flavobacteriaceae</taxon>
        <taxon>Zobellia</taxon>
    </lineage>
</organism>
<comment type="caution">
    <text evidence="1">The sequence shown here is derived from an EMBL/GenBank/DDBJ whole genome shotgun (WGS) entry which is preliminary data.</text>
</comment>
<gene>
    <name evidence="1" type="ORF">SAMN05421766_10678</name>
</gene>